<gene>
    <name evidence="2" type="ORF">IFT38_19175</name>
</gene>
<proteinExistence type="predicted"/>
<evidence type="ECO:0000313" key="2">
    <source>
        <dbReference type="EMBL" id="MBD8771666.1"/>
    </source>
</evidence>
<organism evidence="2 3">
    <name type="scientific">Pseudomonas coleopterorum</name>
    <dbReference type="NCBI Taxonomy" id="1605838"/>
    <lineage>
        <taxon>Bacteria</taxon>
        <taxon>Pseudomonadati</taxon>
        <taxon>Pseudomonadota</taxon>
        <taxon>Gammaproteobacteria</taxon>
        <taxon>Pseudomonadales</taxon>
        <taxon>Pseudomonadaceae</taxon>
        <taxon>Pseudomonas</taxon>
    </lineage>
</organism>
<name>A0ABR9C2W8_9PSED</name>
<dbReference type="Proteomes" id="UP000620025">
    <property type="component" value="Unassembled WGS sequence"/>
</dbReference>
<reference evidence="2 3" key="1">
    <citation type="journal article" date="2020" name="FEMS Microbiol. Ecol.">
        <title>Temporal dynamics of bacterial communities during seed development and maturation.</title>
        <authorList>
            <person name="Chesneau G."/>
            <person name="Torres-Cortes G."/>
            <person name="Briand M."/>
            <person name="Darrasse A."/>
            <person name="Preveaux A."/>
            <person name="Marais C."/>
            <person name="Jacques M.A."/>
            <person name="Shade A."/>
            <person name="Barret M."/>
        </authorList>
    </citation>
    <scope>NUCLEOTIDE SEQUENCE [LARGE SCALE GENOMIC DNA]</scope>
    <source>
        <strain evidence="2 3">CFBP13599</strain>
    </source>
</reference>
<evidence type="ECO:0000313" key="3">
    <source>
        <dbReference type="Proteomes" id="UP000620025"/>
    </source>
</evidence>
<comment type="caution">
    <text evidence="2">The sequence shown here is derived from an EMBL/GenBank/DDBJ whole genome shotgun (WGS) entry which is preliminary data.</text>
</comment>
<dbReference type="EMBL" id="JACYWZ010000008">
    <property type="protein sequence ID" value="MBD8771666.1"/>
    <property type="molecule type" value="Genomic_DNA"/>
</dbReference>
<accession>A0ABR9C2W8</accession>
<protein>
    <submittedName>
        <fullName evidence="2">Uncharacterized protein</fullName>
    </submittedName>
</protein>
<evidence type="ECO:0000256" key="1">
    <source>
        <dbReference type="SAM" id="MobiDB-lite"/>
    </source>
</evidence>
<feature type="region of interest" description="Disordered" evidence="1">
    <location>
        <begin position="82"/>
        <end position="104"/>
    </location>
</feature>
<sequence>MTVPRSVDEAAKINFGVAITGYLYCPQLCGFCFEGVVYFDRKARFASGRLIRTSVVSDFLEIAGYWIALTSTGSAYVLVGEEGPWQYPPESDASKKRRPEGKTI</sequence>
<feature type="compositionally biased region" description="Basic residues" evidence="1">
    <location>
        <begin position="95"/>
        <end position="104"/>
    </location>
</feature>
<keyword evidence="3" id="KW-1185">Reference proteome</keyword>